<dbReference type="EMBL" id="QTSX02006568">
    <property type="protein sequence ID" value="KAJ9053022.1"/>
    <property type="molecule type" value="Genomic_DNA"/>
</dbReference>
<proteinExistence type="predicted"/>
<comment type="caution">
    <text evidence="1">The sequence shown here is derived from an EMBL/GenBank/DDBJ whole genome shotgun (WGS) entry which is preliminary data.</text>
</comment>
<evidence type="ECO:0000313" key="1">
    <source>
        <dbReference type="EMBL" id="KAJ9053022.1"/>
    </source>
</evidence>
<gene>
    <name evidence="1" type="primary">MPP8_27</name>
    <name evidence="1" type="ORF">DSO57_1028278</name>
</gene>
<dbReference type="Proteomes" id="UP001165960">
    <property type="component" value="Unassembled WGS sequence"/>
</dbReference>
<name>A0ACC2RSM8_9FUNG</name>
<keyword evidence="2" id="KW-1185">Reference proteome</keyword>
<evidence type="ECO:0000313" key="2">
    <source>
        <dbReference type="Proteomes" id="UP001165960"/>
    </source>
</evidence>
<reference evidence="1" key="1">
    <citation type="submission" date="2022-04" db="EMBL/GenBank/DDBJ databases">
        <title>Genome of the entomopathogenic fungus Entomophthora muscae.</title>
        <authorList>
            <person name="Elya C."/>
            <person name="Lovett B.R."/>
            <person name="Lee E."/>
            <person name="Macias A.M."/>
            <person name="Hajek A.E."/>
            <person name="De Bivort B.L."/>
            <person name="Kasson M.T."/>
            <person name="De Fine Licht H.H."/>
            <person name="Stajich J.E."/>
        </authorList>
    </citation>
    <scope>NUCLEOTIDE SEQUENCE</scope>
    <source>
        <strain evidence="1">Berkeley</strain>
    </source>
</reference>
<sequence length="198" mass="22854">MSDISEYIVEEIVSHKRINGKVKYQVKWEEYSSSENTWEEEEKSSFRALRNCPDLLAKYWATVKADTENSPLASPQESSEEEYSASSENLPIKRKKIVKRTHQRAKIHDLDSDIDEVVYAINQPSSSKEYPPSKIKSWENLIDSIIAVTKVSIDNQLAAVVKWKNGSQDVISCETLRYKAPNKLFDFYEEHIHIVTPE</sequence>
<protein>
    <submittedName>
        <fullName evidence="1">M-phase phosphoprotein 8</fullName>
    </submittedName>
</protein>
<organism evidence="1 2">
    <name type="scientific">Entomophthora muscae</name>
    <dbReference type="NCBI Taxonomy" id="34485"/>
    <lineage>
        <taxon>Eukaryota</taxon>
        <taxon>Fungi</taxon>
        <taxon>Fungi incertae sedis</taxon>
        <taxon>Zoopagomycota</taxon>
        <taxon>Entomophthoromycotina</taxon>
        <taxon>Entomophthoromycetes</taxon>
        <taxon>Entomophthorales</taxon>
        <taxon>Entomophthoraceae</taxon>
        <taxon>Entomophthora</taxon>
    </lineage>
</organism>
<accession>A0ACC2RSM8</accession>